<keyword evidence="3" id="KW-1185">Reference proteome</keyword>
<keyword evidence="1" id="KW-0812">Transmembrane</keyword>
<organism evidence="2 3">
    <name type="scientific">Metabacillus halosaccharovorans</name>
    <dbReference type="NCBI Taxonomy" id="930124"/>
    <lineage>
        <taxon>Bacteria</taxon>
        <taxon>Bacillati</taxon>
        <taxon>Bacillota</taxon>
        <taxon>Bacilli</taxon>
        <taxon>Bacillales</taxon>
        <taxon>Bacillaceae</taxon>
        <taxon>Metabacillus</taxon>
    </lineage>
</organism>
<evidence type="ECO:0000313" key="3">
    <source>
        <dbReference type="Proteomes" id="UP001526147"/>
    </source>
</evidence>
<evidence type="ECO:0000313" key="2">
    <source>
        <dbReference type="EMBL" id="MCV9886329.1"/>
    </source>
</evidence>
<protein>
    <submittedName>
        <fullName evidence="2">tRNA U-34 5-methylaminomethyl-2-thiouridine biosynthesis protein</fullName>
    </submittedName>
</protein>
<dbReference type="RefSeq" id="WP_264142961.1">
    <property type="nucleotide sequence ID" value="NZ_JAOYEY010000037.1"/>
</dbReference>
<dbReference type="Proteomes" id="UP001526147">
    <property type="component" value="Unassembled WGS sequence"/>
</dbReference>
<keyword evidence="1" id="KW-1133">Transmembrane helix</keyword>
<sequence length="52" mass="5804">MKNLLLSLLGAIVTWFVISFFTHDLEFNYLAPLIIGIVIGYGIGKRDNAPTH</sequence>
<dbReference type="EMBL" id="JAOYEY010000037">
    <property type="protein sequence ID" value="MCV9886329.1"/>
    <property type="molecule type" value="Genomic_DNA"/>
</dbReference>
<keyword evidence="1" id="KW-0472">Membrane</keyword>
<comment type="caution">
    <text evidence="2">The sequence shown here is derived from an EMBL/GenBank/DDBJ whole genome shotgun (WGS) entry which is preliminary data.</text>
</comment>
<gene>
    <name evidence="2" type="ORF">OIH86_11730</name>
</gene>
<name>A0ABT3DHE8_9BACI</name>
<accession>A0ABT3DHE8</accession>
<proteinExistence type="predicted"/>
<reference evidence="2 3" key="1">
    <citation type="submission" date="2022-10" db="EMBL/GenBank/DDBJ databases">
        <title>Draft genome assembly of moderately radiation resistant bacterium Metabacillus halosaccharovorans.</title>
        <authorList>
            <person name="Pal S."/>
            <person name="Gopinathan A."/>
        </authorList>
    </citation>
    <scope>NUCLEOTIDE SEQUENCE [LARGE SCALE GENOMIC DNA]</scope>
    <source>
        <strain evidence="2 3">VITHBRA001</strain>
    </source>
</reference>
<feature type="transmembrane region" description="Helical" evidence="1">
    <location>
        <begin position="29"/>
        <end position="44"/>
    </location>
</feature>
<evidence type="ECO:0000256" key="1">
    <source>
        <dbReference type="SAM" id="Phobius"/>
    </source>
</evidence>